<gene>
    <name evidence="1" type="ORF">CEXT_106791</name>
</gene>
<dbReference type="EMBL" id="BPLR01009793">
    <property type="protein sequence ID" value="GIY34653.1"/>
    <property type="molecule type" value="Genomic_DNA"/>
</dbReference>
<reference evidence="1 2" key="1">
    <citation type="submission" date="2021-06" db="EMBL/GenBank/DDBJ databases">
        <title>Caerostris extrusa draft genome.</title>
        <authorList>
            <person name="Kono N."/>
            <person name="Arakawa K."/>
        </authorList>
    </citation>
    <scope>NUCLEOTIDE SEQUENCE [LARGE SCALE GENOMIC DNA]</scope>
</reference>
<keyword evidence="2" id="KW-1185">Reference proteome</keyword>
<evidence type="ECO:0000313" key="2">
    <source>
        <dbReference type="Proteomes" id="UP001054945"/>
    </source>
</evidence>
<organism evidence="1 2">
    <name type="scientific">Caerostris extrusa</name>
    <name type="common">Bark spider</name>
    <name type="synonym">Caerostris bankana</name>
    <dbReference type="NCBI Taxonomy" id="172846"/>
    <lineage>
        <taxon>Eukaryota</taxon>
        <taxon>Metazoa</taxon>
        <taxon>Ecdysozoa</taxon>
        <taxon>Arthropoda</taxon>
        <taxon>Chelicerata</taxon>
        <taxon>Arachnida</taxon>
        <taxon>Araneae</taxon>
        <taxon>Araneomorphae</taxon>
        <taxon>Entelegynae</taxon>
        <taxon>Araneoidea</taxon>
        <taxon>Araneidae</taxon>
        <taxon>Caerostris</taxon>
    </lineage>
</organism>
<dbReference type="AlphaFoldDB" id="A0AAV4SSR2"/>
<evidence type="ECO:0000313" key="1">
    <source>
        <dbReference type="EMBL" id="GIY34653.1"/>
    </source>
</evidence>
<dbReference type="Proteomes" id="UP001054945">
    <property type="component" value="Unassembled WGS sequence"/>
</dbReference>
<comment type="caution">
    <text evidence="1">The sequence shown here is derived from an EMBL/GenBank/DDBJ whole genome shotgun (WGS) entry which is preliminary data.</text>
</comment>
<protein>
    <submittedName>
        <fullName evidence="1">Uncharacterized protein</fullName>
    </submittedName>
</protein>
<name>A0AAV4SSR2_CAEEX</name>
<proteinExistence type="predicted"/>
<accession>A0AAV4SSR2</accession>
<sequence length="100" mass="11016">MCCGDLLPTIGAADLQGIECTAEVREKQIFRKNVGSFIHFEDSFPFAGSFWNQMGPIPLFCPLDFSSDICVIGYDSTGLQIYFVLVGINKKGILLCICNI</sequence>